<feature type="domain" description="Glycosyl transferase family 1" evidence="1">
    <location>
        <begin position="176"/>
        <end position="315"/>
    </location>
</feature>
<dbReference type="PATRIC" id="fig|1604004.4.peg.743"/>
<accession>A0A0F7PD12</accession>
<evidence type="ECO:0000259" key="1">
    <source>
        <dbReference type="Pfam" id="PF00534"/>
    </source>
</evidence>
<dbReference type="PANTHER" id="PTHR12526">
    <property type="entry name" value="GLYCOSYLTRANSFERASE"/>
    <property type="match status" value="1"/>
</dbReference>
<dbReference type="GO" id="GO:0016757">
    <property type="term" value="F:glycosyltransferase activity"/>
    <property type="evidence" value="ECO:0007669"/>
    <property type="project" value="InterPro"/>
</dbReference>
<dbReference type="OrthoDB" id="270666at2157"/>
<dbReference type="InterPro" id="IPR028098">
    <property type="entry name" value="Glyco_trans_4-like_N"/>
</dbReference>
<name>A0A0F7PD12_9EURY</name>
<dbReference type="InterPro" id="IPR001296">
    <property type="entry name" value="Glyco_trans_1"/>
</dbReference>
<evidence type="ECO:0000313" key="3">
    <source>
        <dbReference type="EMBL" id="AKH97203.1"/>
    </source>
</evidence>
<dbReference type="GeneID" id="25158898"/>
<dbReference type="Pfam" id="PF00534">
    <property type="entry name" value="Glycos_transf_1"/>
    <property type="match status" value="1"/>
</dbReference>
<reference evidence="3 4" key="1">
    <citation type="journal article" date="2015" name="ISME J.">
        <title>Elemental sulfur and acetate can support life of a novel strictly anaerobic haloarchaeon.</title>
        <authorList>
            <person name="Sorokin D.Y."/>
            <person name="Kublanov I.V."/>
            <person name="Gavrilov S.N."/>
            <person name="Rojo D."/>
            <person name="Roman P."/>
            <person name="Golyshin P.N."/>
            <person name="Slepak V.Z."/>
            <person name="Smedile F."/>
            <person name="Ferrer M."/>
            <person name="Messina E."/>
            <person name="La Cono V."/>
            <person name="Yakimov M.M."/>
        </authorList>
    </citation>
    <scope>NUCLEOTIDE SEQUENCE [LARGE SCALE GENOMIC DNA]</scope>
    <source>
        <strain evidence="3 4">HSR2</strain>
    </source>
</reference>
<dbReference type="KEGG" id="hsu:HLASF_0707"/>
<dbReference type="EMBL" id="CP008874">
    <property type="protein sequence ID" value="AKH97203.1"/>
    <property type="molecule type" value="Genomic_DNA"/>
</dbReference>
<keyword evidence="3" id="KW-0808">Transferase</keyword>
<protein>
    <submittedName>
        <fullName evidence="3">Glycosyltransferase, type 1</fullName>
    </submittedName>
</protein>
<dbReference type="Pfam" id="PF13579">
    <property type="entry name" value="Glyco_trans_4_4"/>
    <property type="match status" value="1"/>
</dbReference>
<dbReference type="Proteomes" id="UP000069906">
    <property type="component" value="Chromosome"/>
</dbReference>
<organism evidence="3 4">
    <name type="scientific">Halanaeroarchaeum sulfurireducens</name>
    <dbReference type="NCBI Taxonomy" id="1604004"/>
    <lineage>
        <taxon>Archaea</taxon>
        <taxon>Methanobacteriati</taxon>
        <taxon>Methanobacteriota</taxon>
        <taxon>Stenosarchaea group</taxon>
        <taxon>Halobacteria</taxon>
        <taxon>Halobacteriales</taxon>
        <taxon>Halobacteriaceae</taxon>
        <taxon>Halanaeroarchaeum</taxon>
    </lineage>
</organism>
<feature type="domain" description="Glycosyltransferase subfamily 4-like N-terminal" evidence="2">
    <location>
        <begin position="21"/>
        <end position="166"/>
    </location>
</feature>
<dbReference type="RefSeq" id="WP_050047995.1">
    <property type="nucleotide sequence ID" value="NZ_CP008874.1"/>
</dbReference>
<dbReference type="PANTHER" id="PTHR12526:SF630">
    <property type="entry name" value="GLYCOSYLTRANSFERASE"/>
    <property type="match status" value="1"/>
</dbReference>
<evidence type="ECO:0000259" key="2">
    <source>
        <dbReference type="Pfam" id="PF13579"/>
    </source>
</evidence>
<keyword evidence="4" id="KW-1185">Reference proteome</keyword>
<evidence type="ECO:0000313" key="4">
    <source>
        <dbReference type="Proteomes" id="UP000069906"/>
    </source>
</evidence>
<gene>
    <name evidence="3" type="primary">gth</name>
    <name evidence="3" type="ORF">HLASF_0707</name>
</gene>
<dbReference type="Gene3D" id="3.40.50.2000">
    <property type="entry name" value="Glycogen Phosphorylase B"/>
    <property type="match status" value="2"/>
</dbReference>
<proteinExistence type="predicted"/>
<dbReference type="AlphaFoldDB" id="A0A0F7PD12"/>
<dbReference type="HOGENOM" id="CLU_793672_0_0_2"/>
<dbReference type="SUPFAM" id="SSF53756">
    <property type="entry name" value="UDP-Glycosyltransferase/glycogen phosphorylase"/>
    <property type="match status" value="1"/>
</dbReference>
<sequence>MRVAFVSASTRQHEPTDRAERLHTLATELADRGHEIDVFTTQWWDGDPDTFEHDGIEYRAVTQQSTDWQFPFRVPGLLNKFDPDVIHADCNPSGYLLGAKAGGSLARTPVLAECYDPPTAQGTVGQTLSSLAVRSAGAVVTPSRTVRTRVRELGVSTEAVDVVPTGIEMERIRALEPADGGDIVYSRRLDEAANLETLLLALAEFREYDWTATVIGDGPERASYERQARDLRIQDRVDFVGERSIDERIALFKNAHVYVHTAEYTPFAVDLLRALAAGCVGLVEYHAESSAHELVEQRRRGFTATSAQELTERLAAAGDLERLNVDESFAEFDRRTFLERYLERYRELQS</sequence>